<accession>X0RR22</accession>
<feature type="non-terminal residue" evidence="1">
    <location>
        <position position="40"/>
    </location>
</feature>
<dbReference type="AlphaFoldDB" id="X0RR22"/>
<comment type="caution">
    <text evidence="1">The sequence shown here is derived from an EMBL/GenBank/DDBJ whole genome shotgun (WGS) entry which is preliminary data.</text>
</comment>
<evidence type="ECO:0000313" key="1">
    <source>
        <dbReference type="EMBL" id="GAF71304.1"/>
    </source>
</evidence>
<sequence length="40" mass="4480">MLGSYFVGTRGTLWLSGGYNESALLIPESYRKSLRSKEIV</sequence>
<proteinExistence type="predicted"/>
<organism evidence="1">
    <name type="scientific">marine sediment metagenome</name>
    <dbReference type="NCBI Taxonomy" id="412755"/>
    <lineage>
        <taxon>unclassified sequences</taxon>
        <taxon>metagenomes</taxon>
        <taxon>ecological metagenomes</taxon>
    </lineage>
</organism>
<reference evidence="1" key="1">
    <citation type="journal article" date="2014" name="Front. Microbiol.">
        <title>High frequency of phylogenetically diverse reductive dehalogenase-homologous genes in deep subseafloor sedimentary metagenomes.</title>
        <authorList>
            <person name="Kawai M."/>
            <person name="Futagami T."/>
            <person name="Toyoda A."/>
            <person name="Takaki Y."/>
            <person name="Nishi S."/>
            <person name="Hori S."/>
            <person name="Arai W."/>
            <person name="Tsubouchi T."/>
            <person name="Morono Y."/>
            <person name="Uchiyama I."/>
            <person name="Ito T."/>
            <person name="Fujiyama A."/>
            <person name="Inagaki F."/>
            <person name="Takami H."/>
        </authorList>
    </citation>
    <scope>NUCLEOTIDE SEQUENCE</scope>
    <source>
        <strain evidence="1">Expedition CK06-06</strain>
    </source>
</reference>
<protein>
    <submittedName>
        <fullName evidence="1">Uncharacterized protein</fullName>
    </submittedName>
</protein>
<gene>
    <name evidence="1" type="ORF">S01H1_12878</name>
</gene>
<dbReference type="EMBL" id="BARS01006622">
    <property type="protein sequence ID" value="GAF71304.1"/>
    <property type="molecule type" value="Genomic_DNA"/>
</dbReference>
<name>X0RR22_9ZZZZ</name>